<feature type="compositionally biased region" description="Basic residues" evidence="1">
    <location>
        <begin position="166"/>
        <end position="180"/>
    </location>
</feature>
<evidence type="ECO:0000256" key="1">
    <source>
        <dbReference type="SAM" id="MobiDB-lite"/>
    </source>
</evidence>
<dbReference type="EMBL" id="CATOUU010000804">
    <property type="protein sequence ID" value="CAI9949780.1"/>
    <property type="molecule type" value="Genomic_DNA"/>
</dbReference>
<keyword evidence="6" id="KW-1185">Reference proteome</keyword>
<reference evidence="3" key="1">
    <citation type="submission" date="2023-06" db="EMBL/GenBank/DDBJ databases">
        <authorList>
            <person name="Kurt Z."/>
        </authorList>
    </citation>
    <scope>NUCLEOTIDE SEQUENCE</scope>
</reference>
<evidence type="ECO:0000313" key="4">
    <source>
        <dbReference type="EMBL" id="CAL6081721.1"/>
    </source>
</evidence>
<dbReference type="EMBL" id="CATOUU010000804">
    <property type="protein sequence ID" value="CAI9949785.1"/>
    <property type="molecule type" value="Genomic_DNA"/>
</dbReference>
<protein>
    <submittedName>
        <fullName evidence="3 4">Reverse transcriptase/endonuclease</fullName>
    </submittedName>
</protein>
<name>A0AA86Q0G3_9EUKA</name>
<dbReference type="GO" id="GO:0003964">
    <property type="term" value="F:RNA-directed DNA polymerase activity"/>
    <property type="evidence" value="ECO:0007669"/>
    <property type="project" value="UniProtKB-KW"/>
</dbReference>
<reference evidence="4 6" key="2">
    <citation type="submission" date="2024-07" db="EMBL/GenBank/DDBJ databases">
        <authorList>
            <person name="Akdeniz Z."/>
        </authorList>
    </citation>
    <scope>NUCLEOTIDE SEQUENCE [LARGE SCALE GENOMIC DNA]</scope>
</reference>
<dbReference type="AlphaFoldDB" id="A0AA86Q0G3"/>
<keyword evidence="3" id="KW-0808">Transferase</keyword>
<evidence type="ECO:0000313" key="6">
    <source>
        <dbReference type="Proteomes" id="UP001642409"/>
    </source>
</evidence>
<organism evidence="3">
    <name type="scientific">Hexamita inflata</name>
    <dbReference type="NCBI Taxonomy" id="28002"/>
    <lineage>
        <taxon>Eukaryota</taxon>
        <taxon>Metamonada</taxon>
        <taxon>Diplomonadida</taxon>
        <taxon>Hexamitidae</taxon>
        <taxon>Hexamitinae</taxon>
        <taxon>Hexamita</taxon>
    </lineage>
</organism>
<evidence type="ECO:0000313" key="2">
    <source>
        <dbReference type="EMBL" id="CAI9949780.1"/>
    </source>
</evidence>
<keyword evidence="3" id="KW-0548">Nucleotidyltransferase</keyword>
<sequence>MTAQHEIRCNRNAGIRTVRHDYMVNHILTKIDHHRHPRPVDKAHGNLPSSNKLEKPDIEFQYKNATYVLDVTFAVEANICNAFKGKILKYGGTYSDNRVILLVLRYNGTVYEKSMNMLTTFLPEITDSFLSKHCCLAVARANEKAKLHYTSLITNALHDETIAIKHGQKRDRHATGRRAPRAPPGLEGVGARQEGETQGNAGSGGLGTTADN</sequence>
<comment type="caution">
    <text evidence="3">The sequence shown here is derived from an EMBL/GenBank/DDBJ whole genome shotgun (WGS) entry which is preliminary data.</text>
</comment>
<feature type="region of interest" description="Disordered" evidence="1">
    <location>
        <begin position="166"/>
        <end position="212"/>
    </location>
</feature>
<evidence type="ECO:0000313" key="5">
    <source>
        <dbReference type="EMBL" id="CAL6081726.1"/>
    </source>
</evidence>
<evidence type="ECO:0000313" key="3">
    <source>
        <dbReference type="EMBL" id="CAI9949785.1"/>
    </source>
</evidence>
<dbReference type="Proteomes" id="UP001642409">
    <property type="component" value="Unassembled WGS sequence"/>
</dbReference>
<gene>
    <name evidence="2" type="ORF">HINF_LOCUS37425</name>
    <name evidence="3" type="ORF">HINF_LOCUS37430</name>
    <name evidence="4" type="ORF">HINF_LOCUS60513</name>
    <name evidence="5" type="ORF">HINF_LOCUS60518</name>
</gene>
<accession>A0AA86Q0G3</accession>
<dbReference type="EMBL" id="CAXDID020000355">
    <property type="protein sequence ID" value="CAL6081721.1"/>
    <property type="molecule type" value="Genomic_DNA"/>
</dbReference>
<feature type="compositionally biased region" description="Gly residues" evidence="1">
    <location>
        <begin position="201"/>
        <end position="212"/>
    </location>
</feature>
<keyword evidence="3" id="KW-0695">RNA-directed DNA polymerase</keyword>
<dbReference type="EMBL" id="CAXDID020000355">
    <property type="protein sequence ID" value="CAL6081726.1"/>
    <property type="molecule type" value="Genomic_DNA"/>
</dbReference>
<proteinExistence type="predicted"/>